<evidence type="ECO:0000256" key="1">
    <source>
        <dbReference type="SAM" id="Phobius"/>
    </source>
</evidence>
<dbReference type="AlphaFoldDB" id="A0A644TYE6"/>
<comment type="caution">
    <text evidence="3">The sequence shown here is derived from an EMBL/GenBank/DDBJ whole genome shotgun (WGS) entry which is preliminary data.</text>
</comment>
<dbReference type="GO" id="GO:0016787">
    <property type="term" value="F:hydrolase activity"/>
    <property type="evidence" value="ECO:0007669"/>
    <property type="project" value="InterPro"/>
</dbReference>
<keyword evidence="1" id="KW-0472">Membrane</keyword>
<dbReference type="InterPro" id="IPR051158">
    <property type="entry name" value="Metallophosphoesterase_sf"/>
</dbReference>
<keyword evidence="1" id="KW-1133">Transmembrane helix</keyword>
<feature type="transmembrane region" description="Helical" evidence="1">
    <location>
        <begin position="116"/>
        <end position="135"/>
    </location>
</feature>
<dbReference type="CDD" id="cd07385">
    <property type="entry name" value="MPP_YkuE_C"/>
    <property type="match status" value="1"/>
</dbReference>
<dbReference type="PANTHER" id="PTHR31302:SF0">
    <property type="entry name" value="TRANSMEMBRANE PROTEIN WITH METALLOPHOSPHOESTERASE DOMAIN"/>
    <property type="match status" value="1"/>
</dbReference>
<gene>
    <name evidence="3" type="ORF">SDC9_17774</name>
</gene>
<dbReference type="SUPFAM" id="SSF56300">
    <property type="entry name" value="Metallo-dependent phosphatases"/>
    <property type="match status" value="1"/>
</dbReference>
<evidence type="ECO:0000313" key="3">
    <source>
        <dbReference type="EMBL" id="MPL71995.1"/>
    </source>
</evidence>
<dbReference type="Gene3D" id="3.60.21.10">
    <property type="match status" value="1"/>
</dbReference>
<keyword evidence="1" id="KW-0812">Transmembrane</keyword>
<feature type="transmembrane region" description="Helical" evidence="1">
    <location>
        <begin position="41"/>
        <end position="59"/>
    </location>
</feature>
<dbReference type="Pfam" id="PF00149">
    <property type="entry name" value="Metallophos"/>
    <property type="match status" value="1"/>
</dbReference>
<protein>
    <recommendedName>
        <fullName evidence="2">Calcineurin-like phosphoesterase domain-containing protein</fullName>
    </recommendedName>
</protein>
<accession>A0A644TYE6</accession>
<feature type="transmembrane region" description="Helical" evidence="1">
    <location>
        <begin position="71"/>
        <end position="95"/>
    </location>
</feature>
<evidence type="ECO:0000259" key="2">
    <source>
        <dbReference type="Pfam" id="PF00149"/>
    </source>
</evidence>
<feature type="transmembrane region" description="Helical" evidence="1">
    <location>
        <begin position="6"/>
        <end position="25"/>
    </location>
</feature>
<organism evidence="3">
    <name type="scientific">bioreactor metagenome</name>
    <dbReference type="NCBI Taxonomy" id="1076179"/>
    <lineage>
        <taxon>unclassified sequences</taxon>
        <taxon>metagenomes</taxon>
        <taxon>ecological metagenomes</taxon>
    </lineage>
</organism>
<reference evidence="3" key="1">
    <citation type="submission" date="2019-08" db="EMBL/GenBank/DDBJ databases">
        <authorList>
            <person name="Kucharzyk K."/>
            <person name="Murdoch R.W."/>
            <person name="Higgins S."/>
            <person name="Loffler F."/>
        </authorList>
    </citation>
    <scope>NUCLEOTIDE SEQUENCE</scope>
</reference>
<feature type="domain" description="Calcineurin-like phosphoesterase" evidence="2">
    <location>
        <begin position="159"/>
        <end position="326"/>
    </location>
</feature>
<dbReference type="PANTHER" id="PTHR31302">
    <property type="entry name" value="TRANSMEMBRANE PROTEIN WITH METALLOPHOSPHOESTERASE DOMAIN-RELATED"/>
    <property type="match status" value="1"/>
</dbReference>
<sequence length="383" mass="42533">MKSYQFLVFFSIVLLIYASVNYYIYARSMQAIPADSSFRGWFRWGFLILASAYVAGRFLERAYLSVLSDVLTWVGAFWLAVMLYGFLMVVLIDLIRLADHFTGFLPQMLHTSRGKLNVLYLGMAATGIIVLAGYINAITPKTTRLVLDIPKEANGLKELKIAMASDIHMGTLIGPRQTAKLVDSINAMEPDIVLLAGDIVDEDLAPVIRQNLGESLSRLKAPLGVFGITGNHEYIGGAEAAVKYLEAHGISMLRDSVVKVADAFYVAGREDRDKNRFSGKPRKEVKDLLLGADLSRPVILLDHQPFALEKAMESGVDLQLSGHTHHGQLWPLNFITRAVYEVSMGYKKKGNTHFYVSPGFGGWGPPVRTGHRPEVVSILLRFR</sequence>
<dbReference type="InterPro" id="IPR029052">
    <property type="entry name" value="Metallo-depent_PP-like"/>
</dbReference>
<dbReference type="EMBL" id="VSSQ01000062">
    <property type="protein sequence ID" value="MPL71995.1"/>
    <property type="molecule type" value="Genomic_DNA"/>
</dbReference>
<name>A0A644TYE6_9ZZZZ</name>
<proteinExistence type="predicted"/>
<dbReference type="InterPro" id="IPR004843">
    <property type="entry name" value="Calcineurin-like_PHP"/>
</dbReference>